<keyword evidence="7" id="KW-1185">Reference proteome</keyword>
<accession>A0ABU2SUH8</accession>
<dbReference type="InterPro" id="IPR009057">
    <property type="entry name" value="Homeodomain-like_sf"/>
</dbReference>
<dbReference type="PANTHER" id="PTHR30055:SF243">
    <property type="entry name" value="HTH-TYPE TRANSCRIPTIONAL REGULATOR RV1816"/>
    <property type="match status" value="1"/>
</dbReference>
<feature type="domain" description="HTH tetR-type" evidence="5">
    <location>
        <begin position="14"/>
        <end position="74"/>
    </location>
</feature>
<keyword evidence="3" id="KW-0804">Transcription</keyword>
<evidence type="ECO:0000259" key="5">
    <source>
        <dbReference type="PROSITE" id="PS50977"/>
    </source>
</evidence>
<name>A0ABU2SUH8_9ACTN</name>
<keyword evidence="1" id="KW-0805">Transcription regulation</keyword>
<dbReference type="EMBL" id="JAVRFI010000014">
    <property type="protein sequence ID" value="MDT0451574.1"/>
    <property type="molecule type" value="Genomic_DNA"/>
</dbReference>
<dbReference type="InterPro" id="IPR050109">
    <property type="entry name" value="HTH-type_TetR-like_transc_reg"/>
</dbReference>
<keyword evidence="2 4" id="KW-0238">DNA-binding</keyword>
<evidence type="ECO:0000256" key="4">
    <source>
        <dbReference type="PROSITE-ProRule" id="PRU00335"/>
    </source>
</evidence>
<dbReference type="SUPFAM" id="SSF46689">
    <property type="entry name" value="Homeodomain-like"/>
    <property type="match status" value="1"/>
</dbReference>
<proteinExistence type="predicted"/>
<sequence length="237" mass="25131">MAAAASSPRARYREQTRAEIKKIALAQLAEGGASAVALTRIAKEAGLTGPALYRYFASRDDLLHSLVRDAYDDVAAAIGRAAADLPDSPAAGLHRLAGAYLDWATAEPHRYLLIQGNPIPGYAAPSDTVRRARACMGPFVKIFAAGRPTDAVQPVVDEMTAWVRQDETAAEWLHEYAGLTPDDPNAGCALAGPILAWSHLHGTVSLEVSGQYTGMGHHARTLLTAQMTTLATAFGLT</sequence>
<dbReference type="Pfam" id="PF13305">
    <property type="entry name" value="TetR_C_33"/>
    <property type="match status" value="1"/>
</dbReference>
<dbReference type="InterPro" id="IPR025996">
    <property type="entry name" value="MT1864/Rv1816-like_C"/>
</dbReference>
<dbReference type="Gene3D" id="1.10.357.10">
    <property type="entry name" value="Tetracycline Repressor, domain 2"/>
    <property type="match status" value="1"/>
</dbReference>
<dbReference type="SUPFAM" id="SSF48498">
    <property type="entry name" value="Tetracyclin repressor-like, C-terminal domain"/>
    <property type="match status" value="1"/>
</dbReference>
<evidence type="ECO:0000256" key="2">
    <source>
        <dbReference type="ARBA" id="ARBA00023125"/>
    </source>
</evidence>
<dbReference type="InterPro" id="IPR036271">
    <property type="entry name" value="Tet_transcr_reg_TetR-rel_C_sf"/>
</dbReference>
<dbReference type="Pfam" id="PF00440">
    <property type="entry name" value="TetR_N"/>
    <property type="match status" value="1"/>
</dbReference>
<organism evidence="6 7">
    <name type="scientific">Streptomyces hesseae</name>
    <dbReference type="NCBI Taxonomy" id="3075519"/>
    <lineage>
        <taxon>Bacteria</taxon>
        <taxon>Bacillati</taxon>
        <taxon>Actinomycetota</taxon>
        <taxon>Actinomycetes</taxon>
        <taxon>Kitasatosporales</taxon>
        <taxon>Streptomycetaceae</taxon>
        <taxon>Streptomyces</taxon>
    </lineage>
</organism>
<evidence type="ECO:0000256" key="3">
    <source>
        <dbReference type="ARBA" id="ARBA00023163"/>
    </source>
</evidence>
<reference evidence="6" key="1">
    <citation type="submission" date="2024-05" db="EMBL/GenBank/DDBJ databases">
        <title>30 novel species of actinomycetes from the DSMZ collection.</title>
        <authorList>
            <person name="Nouioui I."/>
        </authorList>
    </citation>
    <scope>NUCLEOTIDE SEQUENCE</scope>
    <source>
        <strain evidence="6">DSM 40473</strain>
    </source>
</reference>
<evidence type="ECO:0000313" key="7">
    <source>
        <dbReference type="Proteomes" id="UP001180531"/>
    </source>
</evidence>
<evidence type="ECO:0000256" key="1">
    <source>
        <dbReference type="ARBA" id="ARBA00023015"/>
    </source>
</evidence>
<dbReference type="RefSeq" id="WP_311613065.1">
    <property type="nucleotide sequence ID" value="NZ_JAVRFI010000014.1"/>
</dbReference>
<gene>
    <name evidence="6" type="ORF">RM609_21170</name>
</gene>
<dbReference type="PROSITE" id="PS50977">
    <property type="entry name" value="HTH_TETR_2"/>
    <property type="match status" value="1"/>
</dbReference>
<evidence type="ECO:0000313" key="6">
    <source>
        <dbReference type="EMBL" id="MDT0451574.1"/>
    </source>
</evidence>
<dbReference type="InterPro" id="IPR001647">
    <property type="entry name" value="HTH_TetR"/>
</dbReference>
<dbReference type="Proteomes" id="UP001180531">
    <property type="component" value="Unassembled WGS sequence"/>
</dbReference>
<protein>
    <submittedName>
        <fullName evidence="6">TetR/AcrR family transcriptional regulator</fullName>
    </submittedName>
</protein>
<dbReference type="PANTHER" id="PTHR30055">
    <property type="entry name" value="HTH-TYPE TRANSCRIPTIONAL REGULATOR RUTR"/>
    <property type="match status" value="1"/>
</dbReference>
<feature type="DNA-binding region" description="H-T-H motif" evidence="4">
    <location>
        <begin position="37"/>
        <end position="56"/>
    </location>
</feature>
<comment type="caution">
    <text evidence="6">The sequence shown here is derived from an EMBL/GenBank/DDBJ whole genome shotgun (WGS) entry which is preliminary data.</text>
</comment>